<comment type="caution">
    <text evidence="1">The sequence shown here is derived from an EMBL/GenBank/DDBJ whole genome shotgun (WGS) entry which is preliminary data.</text>
</comment>
<protein>
    <submittedName>
        <fullName evidence="1">Uncharacterized protein</fullName>
    </submittedName>
</protein>
<name>A0A1E5V6A3_9POAL</name>
<proteinExistence type="predicted"/>
<reference evidence="1 2" key="1">
    <citation type="submission" date="2016-09" db="EMBL/GenBank/DDBJ databases">
        <title>The draft genome of Dichanthelium oligosanthes: A C3 panicoid grass species.</title>
        <authorList>
            <person name="Studer A.J."/>
            <person name="Schnable J.C."/>
            <person name="Brutnell T.P."/>
        </authorList>
    </citation>
    <scope>NUCLEOTIDE SEQUENCE [LARGE SCALE GENOMIC DNA]</scope>
    <source>
        <strain evidence="2">cv. Kellogg 1175</strain>
        <tissue evidence="1">Leaf</tissue>
    </source>
</reference>
<evidence type="ECO:0000313" key="2">
    <source>
        <dbReference type="Proteomes" id="UP000095767"/>
    </source>
</evidence>
<keyword evidence="2" id="KW-1185">Reference proteome</keyword>
<accession>A0A1E5V6A3</accession>
<dbReference type="EMBL" id="LWDX02049847">
    <property type="protein sequence ID" value="OEL20700.1"/>
    <property type="molecule type" value="Genomic_DNA"/>
</dbReference>
<organism evidence="1 2">
    <name type="scientific">Dichanthelium oligosanthes</name>
    <dbReference type="NCBI Taxonomy" id="888268"/>
    <lineage>
        <taxon>Eukaryota</taxon>
        <taxon>Viridiplantae</taxon>
        <taxon>Streptophyta</taxon>
        <taxon>Embryophyta</taxon>
        <taxon>Tracheophyta</taxon>
        <taxon>Spermatophyta</taxon>
        <taxon>Magnoliopsida</taxon>
        <taxon>Liliopsida</taxon>
        <taxon>Poales</taxon>
        <taxon>Poaceae</taxon>
        <taxon>PACMAD clade</taxon>
        <taxon>Panicoideae</taxon>
        <taxon>Panicodae</taxon>
        <taxon>Paniceae</taxon>
        <taxon>Dichantheliinae</taxon>
        <taxon>Dichanthelium</taxon>
    </lineage>
</organism>
<gene>
    <name evidence="1" type="ORF">BAE44_0018282</name>
</gene>
<evidence type="ECO:0000313" key="1">
    <source>
        <dbReference type="EMBL" id="OEL20700.1"/>
    </source>
</evidence>
<dbReference type="Proteomes" id="UP000095767">
    <property type="component" value="Unassembled WGS sequence"/>
</dbReference>
<dbReference type="AlphaFoldDB" id="A0A1E5V6A3"/>
<sequence length="98" mass="11239">MNPKDFIKFKAVCQDWHIISRSCRVRQFVSCILKIEDVDGYGAMKFVSMVENRLFYVILISTLVGKRSTLIGCDRFVYILAVNKKDSQSTLLLNSLSL</sequence>